<dbReference type="Gramene" id="ONK67275">
    <property type="protein sequence ID" value="ONK67275"/>
    <property type="gene ID" value="A4U43_C06F18450"/>
</dbReference>
<protein>
    <recommendedName>
        <fullName evidence="3">DUF829 domain-containing protein</fullName>
    </recommendedName>
</protein>
<evidence type="ECO:0000313" key="1">
    <source>
        <dbReference type="EMBL" id="ONK67275.1"/>
    </source>
</evidence>
<dbReference type="OrthoDB" id="77878at2759"/>
<organism evidence="1 2">
    <name type="scientific">Asparagus officinalis</name>
    <name type="common">Garden asparagus</name>
    <dbReference type="NCBI Taxonomy" id="4686"/>
    <lineage>
        <taxon>Eukaryota</taxon>
        <taxon>Viridiplantae</taxon>
        <taxon>Streptophyta</taxon>
        <taxon>Embryophyta</taxon>
        <taxon>Tracheophyta</taxon>
        <taxon>Spermatophyta</taxon>
        <taxon>Magnoliopsida</taxon>
        <taxon>Liliopsida</taxon>
        <taxon>Asparagales</taxon>
        <taxon>Asparagaceae</taxon>
        <taxon>Asparagoideae</taxon>
        <taxon>Asparagus</taxon>
    </lineage>
</organism>
<dbReference type="EMBL" id="CM007386">
    <property type="protein sequence ID" value="ONK67275.1"/>
    <property type="molecule type" value="Genomic_DNA"/>
</dbReference>
<dbReference type="Pfam" id="PF05705">
    <property type="entry name" value="DUF829"/>
    <property type="match status" value="1"/>
</dbReference>
<reference evidence="2" key="1">
    <citation type="journal article" date="2017" name="Nat. Commun.">
        <title>The asparagus genome sheds light on the origin and evolution of a young Y chromosome.</title>
        <authorList>
            <person name="Harkess A."/>
            <person name="Zhou J."/>
            <person name="Xu C."/>
            <person name="Bowers J.E."/>
            <person name="Van der Hulst R."/>
            <person name="Ayyampalayam S."/>
            <person name="Mercati F."/>
            <person name="Riccardi P."/>
            <person name="McKain M.R."/>
            <person name="Kakrana A."/>
            <person name="Tang H."/>
            <person name="Ray J."/>
            <person name="Groenendijk J."/>
            <person name="Arikit S."/>
            <person name="Mathioni S.M."/>
            <person name="Nakano M."/>
            <person name="Shan H."/>
            <person name="Telgmann-Rauber A."/>
            <person name="Kanno A."/>
            <person name="Yue Z."/>
            <person name="Chen H."/>
            <person name="Li W."/>
            <person name="Chen Y."/>
            <person name="Xu X."/>
            <person name="Zhang Y."/>
            <person name="Luo S."/>
            <person name="Chen H."/>
            <person name="Gao J."/>
            <person name="Mao Z."/>
            <person name="Pires J.C."/>
            <person name="Luo M."/>
            <person name="Kudrna D."/>
            <person name="Wing R.A."/>
            <person name="Meyers B.C."/>
            <person name="Yi K."/>
            <person name="Kong H."/>
            <person name="Lavrijsen P."/>
            <person name="Sunseri F."/>
            <person name="Falavigna A."/>
            <person name="Ye Y."/>
            <person name="Leebens-Mack J.H."/>
            <person name="Chen G."/>
        </authorList>
    </citation>
    <scope>NUCLEOTIDE SEQUENCE [LARGE SCALE GENOMIC DNA]</scope>
    <source>
        <strain evidence="2">cv. DH0086</strain>
    </source>
</reference>
<evidence type="ECO:0000313" key="2">
    <source>
        <dbReference type="Proteomes" id="UP000243459"/>
    </source>
</evidence>
<dbReference type="InterPro" id="IPR029058">
    <property type="entry name" value="AB_hydrolase_fold"/>
</dbReference>
<sequence length="391" mass="44444">MWGNGDRFYWGRRKEGGGCRGILVVFAWLRSEERSLKPYVDLYGSLGWNSLVCHVELLTLFRPGKALSLASGILNELVKEVNVRPVPIVLVSFSAGAKGCMNKVLQLVEGNSERRLTKDDYQLVRECICGQIYDSSPLDFTSDLRTQYLLHPSILKMSHPPRIVPWMVRGFVSGLDAFFLNKFEEQRAEYWQTLYSSVSMGPFLLLCSKDDDLAPYQIICSFAQRLRDLGGDIKLVKWNTSPHVAHYKYHEAEYKAAVSEFLAKVTIIYSSRQQLAKETRGKERVSNPRRTVINPDKSLAIEPADDFFLPSSMEFSETREANSSADEQNTSSVQLPSINPHGVLSQILFDVCVPRNVEGWDIKPGMSLNRRHNFTPGGRLNPMKFIRRSRL</sequence>
<evidence type="ECO:0008006" key="3">
    <source>
        <dbReference type="Google" id="ProtNLM"/>
    </source>
</evidence>
<dbReference type="Gene3D" id="3.40.50.1820">
    <property type="entry name" value="alpha/beta hydrolase"/>
    <property type="match status" value="1"/>
</dbReference>
<name>A0A5P1EMP9_ASPOF</name>
<dbReference type="PANTHER" id="PTHR12265">
    <property type="entry name" value="TRANSMEMBRANE PROTEIN 53"/>
    <property type="match status" value="1"/>
</dbReference>
<proteinExistence type="predicted"/>
<gene>
    <name evidence="1" type="ORF">A4U43_C06F18450</name>
</gene>
<dbReference type="InterPro" id="IPR008547">
    <property type="entry name" value="DUF829_TMEM53"/>
</dbReference>
<dbReference type="Proteomes" id="UP000243459">
    <property type="component" value="Chromosome 6"/>
</dbReference>
<dbReference type="SUPFAM" id="SSF53474">
    <property type="entry name" value="alpha/beta-Hydrolases"/>
    <property type="match status" value="1"/>
</dbReference>
<dbReference type="PANTHER" id="PTHR12265:SF0">
    <property type="entry name" value="EXPRESSED PROTEIN"/>
    <property type="match status" value="1"/>
</dbReference>
<dbReference type="AlphaFoldDB" id="A0A5P1EMP9"/>
<accession>A0A5P1EMP9</accession>
<keyword evidence="2" id="KW-1185">Reference proteome</keyword>
<dbReference type="OMA" id="VFDSSPM"/>